<dbReference type="GO" id="GO:0004842">
    <property type="term" value="F:ubiquitin-protein transferase activity"/>
    <property type="evidence" value="ECO:0007669"/>
    <property type="project" value="InterPro"/>
</dbReference>
<dbReference type="GO" id="GO:0044403">
    <property type="term" value="P:biological process involved in symbiotic interaction"/>
    <property type="evidence" value="ECO:0007669"/>
    <property type="project" value="InterPro"/>
</dbReference>
<reference evidence="2" key="1">
    <citation type="submission" date="2018-10" db="EMBL/GenBank/DDBJ databases">
        <authorList>
            <consortium name="PulseNet: The National Subtyping Network for Foodborne Disease Surveillance"/>
            <person name="Tarr C.L."/>
            <person name="Trees E."/>
            <person name="Katz L.S."/>
            <person name="Carleton-Romer H.A."/>
            <person name="Stroika S."/>
            <person name="Kucerova Z."/>
            <person name="Roache K.F."/>
            <person name="Sabol A.L."/>
            <person name="Besser J."/>
            <person name="Gerner-Smidt P."/>
        </authorList>
    </citation>
    <scope>NUCLEOTIDE SEQUENCE [LARGE SCALE GENOMIC DNA]</scope>
    <source>
        <strain evidence="1">PNUSAS018503</strain>
        <strain evidence="2">PNUSAS057480</strain>
    </source>
</reference>
<proteinExistence type="predicted"/>
<accession>A0A3I5E071</accession>
<evidence type="ECO:0000313" key="1">
    <source>
        <dbReference type="EMBL" id="ECT9427757.1"/>
    </source>
</evidence>
<dbReference type="Proteomes" id="UP000885379">
    <property type="component" value="Unassembled WGS sequence"/>
</dbReference>
<dbReference type="Pfam" id="PF06416">
    <property type="entry name" value="T3SS_NleG"/>
    <property type="match status" value="1"/>
</dbReference>
<name>A0A3I5E071_SALER</name>
<dbReference type="Gene3D" id="3.30.40.80">
    <property type="entry name" value="Effector protein NleG"/>
    <property type="match status" value="1"/>
</dbReference>
<comment type="caution">
    <text evidence="2">The sequence shown here is derived from an EMBL/GenBank/DDBJ whole genome shotgun (WGS) entry which is preliminary data.</text>
</comment>
<dbReference type="Proteomes" id="UP000839904">
    <property type="component" value="Unassembled WGS sequence"/>
</dbReference>
<dbReference type="InterPro" id="IPR038436">
    <property type="entry name" value="Effector_NleG_sf"/>
</dbReference>
<protein>
    <submittedName>
        <fullName evidence="2">DUF1076 domain-containing protein</fullName>
    </submittedName>
</protein>
<dbReference type="AlphaFoldDB" id="A0A3I5E071"/>
<gene>
    <name evidence="1" type="ORF">CG587_25420</name>
    <name evidence="2" type="ORF">ED033_11725</name>
</gene>
<dbReference type="EMBL" id="RMEA01000030">
    <property type="protein sequence ID" value="MER42981.1"/>
    <property type="molecule type" value="Genomic_DNA"/>
</dbReference>
<sequence length="205" mass="22841">MITASFPINHSCYSVALSQSHLLDIQNRARKSGDGINIQLGSNSYSIRFLPEHDFYSVHSNSHVADHFSTEAHVMDNNVGRLEKQMNNGRTYSSAVAASPLERVQNRIDAYSFSVEKAGFPATEEHLTCPITLEIPKVGVFARTSLLSDICCLYDAAALKYLVGQRLAHPLSQEKITISHISPPEQCHFNYEKGHFMLSSKQMAK</sequence>
<dbReference type="EMBL" id="AAKOJA010000032">
    <property type="protein sequence ID" value="ECT9427757.1"/>
    <property type="molecule type" value="Genomic_DNA"/>
</dbReference>
<organism evidence="2">
    <name type="scientific">Salmonella enterica</name>
    <name type="common">Salmonella choleraesuis</name>
    <dbReference type="NCBI Taxonomy" id="28901"/>
    <lineage>
        <taxon>Bacteria</taxon>
        <taxon>Pseudomonadati</taxon>
        <taxon>Pseudomonadota</taxon>
        <taxon>Gammaproteobacteria</taxon>
        <taxon>Enterobacterales</taxon>
        <taxon>Enterobacteriaceae</taxon>
        <taxon>Salmonella</taxon>
    </lineage>
</organism>
<evidence type="ECO:0000313" key="2">
    <source>
        <dbReference type="EMBL" id="MER42981.1"/>
    </source>
</evidence>
<dbReference type="InterPro" id="IPR010489">
    <property type="entry name" value="Effector_NleG"/>
</dbReference>